<evidence type="ECO:0000313" key="5">
    <source>
        <dbReference type="WBParaSite" id="SRDH1_97420.2"/>
    </source>
</evidence>
<evidence type="ECO:0000256" key="1">
    <source>
        <dbReference type="SAM" id="MobiDB-lite"/>
    </source>
</evidence>
<dbReference type="PANTHER" id="PTHR13532">
    <property type="match status" value="1"/>
</dbReference>
<evidence type="ECO:0000313" key="4">
    <source>
        <dbReference type="WBParaSite" id="SRDH1_97420.1"/>
    </source>
</evidence>
<dbReference type="AlphaFoldDB" id="A0AA85GHW6"/>
<keyword evidence="3" id="KW-1185">Reference proteome</keyword>
<dbReference type="Proteomes" id="UP000050792">
    <property type="component" value="Unassembled WGS sequence"/>
</dbReference>
<feature type="domain" description="Integrator complex subunit 14 C-terminal" evidence="2">
    <location>
        <begin position="423"/>
        <end position="480"/>
    </location>
</feature>
<dbReference type="GO" id="GO:0032039">
    <property type="term" value="C:integrator complex"/>
    <property type="evidence" value="ECO:0007669"/>
    <property type="project" value="InterPro"/>
</dbReference>
<organism evidence="3 5">
    <name type="scientific">Schistosoma rodhaini</name>
    <dbReference type="NCBI Taxonomy" id="6188"/>
    <lineage>
        <taxon>Eukaryota</taxon>
        <taxon>Metazoa</taxon>
        <taxon>Spiralia</taxon>
        <taxon>Lophotrochozoa</taxon>
        <taxon>Platyhelminthes</taxon>
        <taxon>Trematoda</taxon>
        <taxon>Digenea</taxon>
        <taxon>Strigeidida</taxon>
        <taxon>Schistosomatoidea</taxon>
        <taxon>Schistosomatidae</taxon>
        <taxon>Schistosoma</taxon>
    </lineage>
</organism>
<accession>A0AA85GHW6</accession>
<evidence type="ECO:0000313" key="3">
    <source>
        <dbReference type="Proteomes" id="UP000050792"/>
    </source>
</evidence>
<dbReference type="GO" id="GO:0034472">
    <property type="term" value="P:snRNA 3'-end processing"/>
    <property type="evidence" value="ECO:0007669"/>
    <property type="project" value="TreeGrafter"/>
</dbReference>
<reference evidence="4 5" key="2">
    <citation type="submission" date="2023-11" db="UniProtKB">
        <authorList>
            <consortium name="WormBaseParasite"/>
        </authorList>
    </citation>
    <scope>IDENTIFICATION</scope>
</reference>
<evidence type="ECO:0000259" key="2">
    <source>
        <dbReference type="Pfam" id="PF20504"/>
    </source>
</evidence>
<dbReference type="WBParaSite" id="SRDH1_97420.2">
    <property type="protein sequence ID" value="SRDH1_97420.2"/>
    <property type="gene ID" value="SRDH1_97420"/>
</dbReference>
<sequence length="541" mass="60896">MIRLVVIDRQLRILRPNENFPSFSCSQLLCMLAKSVIVKLCNLKNPGFISVCDTTSLSSKGSFGPFSSDVSSLHNAIDHIEQTAKAFFPSELTATSILNILKEAYLYYGPWSNIQILLFTDGGSSYFTNFSLTYPVDFPKSLINDTSIVFISLSDKQLSNDLMELYNQFQLKSIIFEASKYISSAETYTVELYIDNLAKHIIEHCQLNQVIPNVIINCGRLRSMAVLLPSPGVHSFTGLNDLAKNSLCVDIFGFLNLSDLNNPPVNGRFTVVSRTDPSNPDLLHLLLRSLQNTKTVAMCNIYIVMNNQSIQSNNSSTISVLDPHNSSKRNLQQQQQQSGKNSPNHTLWSHGYLHHIDMKQSILMLSVFERECTGLPWLGNFSHLAPVTDFAGSQLYDDKNETSPFPVRTPDHLSYKIDGSRYVSWASQSAMLMDINKVLRLSRRLPDKSALLYKELNRLRLAATIYGCPELLVQIHSMIMSIHQQSNNNNNNSNSDNITILTESNEQTKSLQTCLNNVTDILLKQETYTNDILSPDKKKLF</sequence>
<name>A0AA85GHW6_9TREM</name>
<proteinExistence type="predicted"/>
<dbReference type="InterPro" id="IPR046471">
    <property type="entry name" value="IntS14_C"/>
</dbReference>
<feature type="region of interest" description="Disordered" evidence="1">
    <location>
        <begin position="315"/>
        <end position="344"/>
    </location>
</feature>
<dbReference type="Pfam" id="PF20504">
    <property type="entry name" value="IntS14_C"/>
    <property type="match status" value="1"/>
</dbReference>
<dbReference type="PANTHER" id="PTHR13532:SF3">
    <property type="entry name" value="INTEGRATOR COMPLEX SUBUNIT 14"/>
    <property type="match status" value="1"/>
</dbReference>
<dbReference type="InterPro" id="IPR039841">
    <property type="entry name" value="INTS14"/>
</dbReference>
<reference evidence="3" key="1">
    <citation type="submission" date="2022-06" db="EMBL/GenBank/DDBJ databases">
        <authorList>
            <person name="Berger JAMES D."/>
            <person name="Berger JAMES D."/>
        </authorList>
    </citation>
    <scope>NUCLEOTIDE SEQUENCE [LARGE SCALE GENOMIC DNA]</scope>
</reference>
<protein>
    <submittedName>
        <fullName evidence="4 5">IntS14_C domain-containing protein</fullName>
    </submittedName>
</protein>
<dbReference type="WBParaSite" id="SRDH1_97420.1">
    <property type="protein sequence ID" value="SRDH1_97420.1"/>
    <property type="gene ID" value="SRDH1_97420"/>
</dbReference>